<organism evidence="1 2">
    <name type="scientific">Danionella cerebrum</name>
    <dbReference type="NCBI Taxonomy" id="2873325"/>
    <lineage>
        <taxon>Eukaryota</taxon>
        <taxon>Metazoa</taxon>
        <taxon>Chordata</taxon>
        <taxon>Craniata</taxon>
        <taxon>Vertebrata</taxon>
        <taxon>Euteleostomi</taxon>
        <taxon>Actinopterygii</taxon>
        <taxon>Neopterygii</taxon>
        <taxon>Teleostei</taxon>
        <taxon>Ostariophysi</taxon>
        <taxon>Cypriniformes</taxon>
        <taxon>Danionidae</taxon>
        <taxon>Danioninae</taxon>
        <taxon>Danionella</taxon>
    </lineage>
</organism>
<evidence type="ECO:0000313" key="1">
    <source>
        <dbReference type="EMBL" id="TRY57026.1"/>
    </source>
</evidence>
<protein>
    <submittedName>
        <fullName evidence="1">Uncharacterized protein</fullName>
    </submittedName>
</protein>
<accession>A0A553MV19</accession>
<evidence type="ECO:0000313" key="2">
    <source>
        <dbReference type="Proteomes" id="UP000316079"/>
    </source>
</evidence>
<keyword evidence="2" id="KW-1185">Reference proteome</keyword>
<dbReference type="Proteomes" id="UP000316079">
    <property type="component" value="Unassembled WGS sequence"/>
</dbReference>
<proteinExistence type="predicted"/>
<dbReference type="AlphaFoldDB" id="A0A553MV19"/>
<sequence length="132" mass="14465">MKSRTDQGCHALCINILHNIFNFVPCSASYVIIDGPFGQLCIGIIDILHICIVKLLNFAPEAIFYIDVLLDKECGGLDLSCGLSQLLEKHLNIFLTSIFHHSIQSNSLEKLAEGRTTSPGCQRGKGQSCTKS</sequence>
<name>A0A553MV19_9TELE</name>
<reference evidence="1 2" key="1">
    <citation type="journal article" date="2019" name="Sci. Data">
        <title>Hybrid genome assembly and annotation of Danionella translucida.</title>
        <authorList>
            <person name="Kadobianskyi M."/>
            <person name="Schulze L."/>
            <person name="Schuelke M."/>
            <person name="Judkewitz B."/>
        </authorList>
    </citation>
    <scope>NUCLEOTIDE SEQUENCE [LARGE SCALE GENOMIC DNA]</scope>
    <source>
        <strain evidence="1 2">Bolton</strain>
    </source>
</reference>
<dbReference type="EMBL" id="SRMA01027249">
    <property type="protein sequence ID" value="TRY57026.1"/>
    <property type="molecule type" value="Genomic_DNA"/>
</dbReference>
<gene>
    <name evidence="1" type="ORF">DNTS_023932</name>
</gene>
<comment type="caution">
    <text evidence="1">The sequence shown here is derived from an EMBL/GenBank/DDBJ whole genome shotgun (WGS) entry which is preliminary data.</text>
</comment>